<dbReference type="InterPro" id="IPR036047">
    <property type="entry name" value="F-box-like_dom_sf"/>
</dbReference>
<dbReference type="AlphaFoldDB" id="A0A8K1CME6"/>
<dbReference type="SUPFAM" id="SSF81383">
    <property type="entry name" value="F-box domain"/>
    <property type="match status" value="1"/>
</dbReference>
<dbReference type="OrthoDB" id="66938at2759"/>
<gene>
    <name evidence="1" type="ORF">Poli38472_008225</name>
</gene>
<dbReference type="CDD" id="cd09917">
    <property type="entry name" value="F-box_SF"/>
    <property type="match status" value="1"/>
</dbReference>
<proteinExistence type="predicted"/>
<keyword evidence="2" id="KW-1185">Reference proteome</keyword>
<sequence length="368" mass="41687">MIGRQPTAARTLFGFTNSDRFARFQQSVQNRFEQLTTATIASAHGSIPPPPGSVSCALQSTFASSNGGKLVREDSKTSTKAEAENSDLVLIGIDGISLHIASFLDGQSLGRMQLVNRSWHQFVSQHRDGLLQALLDRCFETVITSSNTFKTFLFTLRHELDLELAHTRYIEHTHAALEDYCSKTEPTNHGFIAMFCDIIRFRDPRIARFVAHRRQAALGMVLTSTPDHVYAFRRRCKYAGPITFVPVDNPHWPEFDLPPVNFPGFLGYAFEHVEMVKGYESLKYTVVKSILKELMLFDTTENAEAYGRAIGREPFAAVLDAEHTGPNYHLTFSNPLREELRHLPVRERVQRLLKRIEAIDHSISRCSY</sequence>
<accession>A0A8K1CME6</accession>
<name>A0A8K1CME6_PYTOL</name>
<dbReference type="Gene3D" id="1.20.1280.50">
    <property type="match status" value="1"/>
</dbReference>
<protein>
    <submittedName>
        <fullName evidence="1">Uncharacterized protein</fullName>
    </submittedName>
</protein>
<reference evidence="1" key="1">
    <citation type="submission" date="2019-03" db="EMBL/GenBank/DDBJ databases">
        <title>Long read genome sequence of the mycoparasitic Pythium oligandrum ATCC 38472 isolated from sugarbeet rhizosphere.</title>
        <authorList>
            <person name="Gaulin E."/>
        </authorList>
    </citation>
    <scope>NUCLEOTIDE SEQUENCE</scope>
    <source>
        <strain evidence="1">ATCC 38472_TT</strain>
    </source>
</reference>
<dbReference type="Proteomes" id="UP000794436">
    <property type="component" value="Unassembled WGS sequence"/>
</dbReference>
<comment type="caution">
    <text evidence="1">The sequence shown here is derived from an EMBL/GenBank/DDBJ whole genome shotgun (WGS) entry which is preliminary data.</text>
</comment>
<organism evidence="1 2">
    <name type="scientific">Pythium oligandrum</name>
    <name type="common">Mycoparasitic fungus</name>
    <dbReference type="NCBI Taxonomy" id="41045"/>
    <lineage>
        <taxon>Eukaryota</taxon>
        <taxon>Sar</taxon>
        <taxon>Stramenopiles</taxon>
        <taxon>Oomycota</taxon>
        <taxon>Peronosporomycetes</taxon>
        <taxon>Pythiales</taxon>
        <taxon>Pythiaceae</taxon>
        <taxon>Pythium</taxon>
    </lineage>
</organism>
<evidence type="ECO:0000313" key="1">
    <source>
        <dbReference type="EMBL" id="TMW65583.1"/>
    </source>
</evidence>
<dbReference type="EMBL" id="SPLM01000037">
    <property type="protein sequence ID" value="TMW65583.1"/>
    <property type="molecule type" value="Genomic_DNA"/>
</dbReference>
<evidence type="ECO:0000313" key="2">
    <source>
        <dbReference type="Proteomes" id="UP000794436"/>
    </source>
</evidence>